<organism evidence="2 3">
    <name type="scientific">Symplocastrum torsivum CPER-KK1</name>
    <dbReference type="NCBI Taxonomy" id="450513"/>
    <lineage>
        <taxon>Bacteria</taxon>
        <taxon>Bacillati</taxon>
        <taxon>Cyanobacteriota</taxon>
        <taxon>Cyanophyceae</taxon>
        <taxon>Oscillatoriophycideae</taxon>
        <taxon>Oscillatoriales</taxon>
        <taxon>Microcoleaceae</taxon>
        <taxon>Symplocastrum</taxon>
    </lineage>
</organism>
<name>A0A951U7T7_9CYAN</name>
<reference evidence="2" key="2">
    <citation type="journal article" date="2022" name="Microbiol. Resour. Announc.">
        <title>Metagenome Sequencing to Explore Phylogenomics of Terrestrial Cyanobacteria.</title>
        <authorList>
            <person name="Ward R.D."/>
            <person name="Stajich J.E."/>
            <person name="Johansen J.R."/>
            <person name="Huntemann M."/>
            <person name="Clum A."/>
            <person name="Foster B."/>
            <person name="Foster B."/>
            <person name="Roux S."/>
            <person name="Palaniappan K."/>
            <person name="Varghese N."/>
            <person name="Mukherjee S."/>
            <person name="Reddy T.B.K."/>
            <person name="Daum C."/>
            <person name="Copeland A."/>
            <person name="Chen I.A."/>
            <person name="Ivanova N.N."/>
            <person name="Kyrpides N.C."/>
            <person name="Shapiro N."/>
            <person name="Eloe-Fadrosh E.A."/>
            <person name="Pietrasiak N."/>
        </authorList>
    </citation>
    <scope>NUCLEOTIDE SEQUENCE</scope>
    <source>
        <strain evidence="2">CPER-KK1</strain>
    </source>
</reference>
<sequence>MLKHQLKRLSPPSTQSGFTIIEGLLAILIVTALLVGIAPVITLSVATRLQARRVEQATQAARTYIDGVRSGKVATPERVIVLDEVDDPLGNKTFNPKRGLFSGTAAPPQGITITDINCRSTRQAFPYCINQPRLSLYCADFDGDGACSNRSTTDLIVQAFRSRTTDPTDDGSKGYLLGVRVYRAAAFNGNTDFQTTQEVGRKVRTNTGGTGEYRAPLVEMTTEVQARPDPEAPPEKQYKDFCDRLGGCQ</sequence>
<proteinExistence type="predicted"/>
<protein>
    <submittedName>
        <fullName evidence="2">Hormogonium polysaccharide secretion pseudopilin HpsB</fullName>
    </submittedName>
</protein>
<comment type="caution">
    <text evidence="2">The sequence shown here is derived from an EMBL/GenBank/DDBJ whole genome shotgun (WGS) entry which is preliminary data.</text>
</comment>
<dbReference type="EMBL" id="JAHHIF010000002">
    <property type="protein sequence ID" value="MBW4543072.1"/>
    <property type="molecule type" value="Genomic_DNA"/>
</dbReference>
<feature type="transmembrane region" description="Helical" evidence="1">
    <location>
        <begin position="20"/>
        <end position="46"/>
    </location>
</feature>
<evidence type="ECO:0000313" key="3">
    <source>
        <dbReference type="Proteomes" id="UP000753908"/>
    </source>
</evidence>
<keyword evidence="1" id="KW-1133">Transmembrane helix</keyword>
<accession>A0A951U7T7</accession>
<dbReference type="Proteomes" id="UP000753908">
    <property type="component" value="Unassembled WGS sequence"/>
</dbReference>
<keyword evidence="1" id="KW-0472">Membrane</keyword>
<dbReference type="AlphaFoldDB" id="A0A951U7T7"/>
<dbReference type="NCBIfam" id="NF038303">
    <property type="entry name" value="EPS_HpsB"/>
    <property type="match status" value="1"/>
</dbReference>
<keyword evidence="1" id="KW-0812">Transmembrane</keyword>
<evidence type="ECO:0000313" key="2">
    <source>
        <dbReference type="EMBL" id="MBW4543072.1"/>
    </source>
</evidence>
<evidence type="ECO:0000256" key="1">
    <source>
        <dbReference type="SAM" id="Phobius"/>
    </source>
</evidence>
<reference evidence="2" key="1">
    <citation type="submission" date="2021-05" db="EMBL/GenBank/DDBJ databases">
        <authorList>
            <person name="Pietrasiak N."/>
            <person name="Ward R."/>
            <person name="Stajich J.E."/>
            <person name="Kurbessoian T."/>
        </authorList>
    </citation>
    <scope>NUCLEOTIDE SEQUENCE</scope>
    <source>
        <strain evidence="2">CPER-KK1</strain>
    </source>
</reference>
<gene>
    <name evidence="2" type="primary">hpsB</name>
    <name evidence="2" type="ORF">KME25_01285</name>
</gene>